<evidence type="ECO:0000313" key="1">
    <source>
        <dbReference type="EMBL" id="DAE32507.1"/>
    </source>
</evidence>
<name>A0A8S5RMW3_9VIRU</name>
<accession>A0A8S5RMW3</accession>
<dbReference type="EMBL" id="BK059123">
    <property type="protein sequence ID" value="DAE32507.1"/>
    <property type="molecule type" value="Genomic_DNA"/>
</dbReference>
<sequence length="51" mass="5956">MNYGKYLGQIEKAHTKRKLENLLDLIGSDFTGISSRQYEELKFLILYKMSA</sequence>
<reference evidence="1" key="1">
    <citation type="journal article" date="2021" name="Proc. Natl. Acad. Sci. U.S.A.">
        <title>A Catalog of Tens of Thousands of Viruses from Human Metagenomes Reveals Hidden Associations with Chronic Diseases.</title>
        <authorList>
            <person name="Tisza M.J."/>
            <person name="Buck C.B."/>
        </authorList>
    </citation>
    <scope>NUCLEOTIDE SEQUENCE</scope>
    <source>
        <strain evidence="1">CtEfN2</strain>
    </source>
</reference>
<proteinExistence type="predicted"/>
<organism evidence="1">
    <name type="scientific">virus sp. ctEfN2</name>
    <dbReference type="NCBI Taxonomy" id="2825810"/>
    <lineage>
        <taxon>Viruses</taxon>
    </lineage>
</organism>
<protein>
    <submittedName>
        <fullName evidence="1">Uncharacterized protein</fullName>
    </submittedName>
</protein>